<evidence type="ECO:0008006" key="5">
    <source>
        <dbReference type="Google" id="ProtNLM"/>
    </source>
</evidence>
<dbReference type="EMBL" id="LR796896">
    <property type="protein sequence ID" value="CAB4172923.1"/>
    <property type="molecule type" value="Genomic_DNA"/>
</dbReference>
<gene>
    <name evidence="3" type="ORF">UFOVP1025_43</name>
    <name evidence="4" type="ORF">UFOVP1628_46</name>
    <name evidence="1" type="ORF">UFOVP852_44</name>
    <name evidence="2" type="ORF">UFOVP948_14</name>
</gene>
<evidence type="ECO:0000313" key="2">
    <source>
        <dbReference type="EMBL" id="CAB4172923.1"/>
    </source>
</evidence>
<dbReference type="EMBL" id="LR796971">
    <property type="protein sequence ID" value="CAB4179182.1"/>
    <property type="molecule type" value="Genomic_DNA"/>
</dbReference>
<accession>A0A6J5P5Y1</accession>
<name>A0A6J5P5Y1_9CAUD</name>
<protein>
    <recommendedName>
        <fullName evidence="5">Ubiquitin-activating enzyme E1, FCCH domain containing protein</fullName>
    </recommendedName>
</protein>
<reference evidence="1" key="1">
    <citation type="submission" date="2020-04" db="EMBL/GenBank/DDBJ databases">
        <authorList>
            <person name="Chiriac C."/>
            <person name="Salcher M."/>
            <person name="Ghai R."/>
            <person name="Kavagutti S V."/>
        </authorList>
    </citation>
    <scope>NUCLEOTIDE SEQUENCE</scope>
</reference>
<evidence type="ECO:0000313" key="1">
    <source>
        <dbReference type="EMBL" id="CAB4166597.1"/>
    </source>
</evidence>
<proteinExistence type="predicted"/>
<dbReference type="EMBL" id="LR797488">
    <property type="protein sequence ID" value="CAB4220002.1"/>
    <property type="molecule type" value="Genomic_DNA"/>
</dbReference>
<sequence length="665" mass="71790">MTRFVSIQTNFSTGELDPLLRSRIDLAAYPNALEEATNVVCQPQGGIRRRDGLRYLASLPNSSTTSAANGVRLVPFEFSTTDSYMLVLTHNRAVVIKAGVVITNINASGNDYIDLSGVGITGAMLDNICWTQSADTLILVHPDLAPVKIVRGGTDATWTASAITFVSTPQYAFTPVTTNPAVTLTPSAVTGNITLTASGAAFNAGSVGQYVSAQPQGRARIVAYTSTTVVSAVTEFPFFSTAAIASGSWAYETGYEAVWSAGKGWPRTVTFHEGRLYFGGSKSRPSTVWGSKVGLFFEFEADEGLDDDCVEATLDTNNYNSIVDILSGRDLQVFTSGGEFYVPQSGLDPITPTNFFIKTATRNGAKEGARVQTLESGTLFIQRQGKSLNEFAYTDTQLTYITSKISLLAGHLLKTPKRMALRRSVATDENDLLMITNADGGSMAVFSLLRIQNVISPSEFTTDGEFLDVGVDISTIYTVVKRTINSTTQYYIEWFDPTLATDCAKSGGVAASVSMSHLVAETCELLLDGAVQEDELVPGGGTVTFPRTSVTSFECGLPYTVRAVTMPLDIKLQTGTRIGFKKRIVEVNALVYETQHMKINSIDIPFRTFDTVNILDSAVPKYTGTKTLNGIRGYAQDAKITIEQDLPLKMTLLGIEFKLATHQGS</sequence>
<evidence type="ECO:0000313" key="4">
    <source>
        <dbReference type="EMBL" id="CAB4220002.1"/>
    </source>
</evidence>
<dbReference type="EMBL" id="LR796780">
    <property type="protein sequence ID" value="CAB4166597.1"/>
    <property type="molecule type" value="Genomic_DNA"/>
</dbReference>
<organism evidence="1">
    <name type="scientific">uncultured Caudovirales phage</name>
    <dbReference type="NCBI Taxonomy" id="2100421"/>
    <lineage>
        <taxon>Viruses</taxon>
        <taxon>Duplodnaviria</taxon>
        <taxon>Heunggongvirae</taxon>
        <taxon>Uroviricota</taxon>
        <taxon>Caudoviricetes</taxon>
        <taxon>Peduoviridae</taxon>
        <taxon>Maltschvirus</taxon>
        <taxon>Maltschvirus maltsch</taxon>
    </lineage>
</organism>
<evidence type="ECO:0000313" key="3">
    <source>
        <dbReference type="EMBL" id="CAB4179182.1"/>
    </source>
</evidence>